<protein>
    <submittedName>
        <fullName evidence="4">Inosine-uridine preferring nucleoside hydrolase</fullName>
    </submittedName>
    <submittedName>
        <fullName evidence="5">Putative cytidine/uridine-specific hydrolase</fullName>
        <ecNumber evidence="5">3.2.2.3</ecNumber>
    </submittedName>
</protein>
<keyword evidence="7" id="KW-1185">Reference proteome</keyword>
<dbReference type="Pfam" id="PF01156">
    <property type="entry name" value="IU_nuc_hydro"/>
    <property type="match status" value="1"/>
</dbReference>
<dbReference type="STRING" id="561180.BIFGAL_02817"/>
<accession>D1NSQ7</accession>
<dbReference type="EMBL" id="JGYW01000004">
    <property type="protein sequence ID" value="KFI59268.1"/>
    <property type="molecule type" value="Genomic_DNA"/>
</dbReference>
<dbReference type="GO" id="GO:0045437">
    <property type="term" value="F:uridine nucleosidase activity"/>
    <property type="evidence" value="ECO:0007669"/>
    <property type="project" value="UniProtKB-EC"/>
</dbReference>
<evidence type="ECO:0000256" key="2">
    <source>
        <dbReference type="ARBA" id="ARBA00023295"/>
    </source>
</evidence>
<comment type="caution">
    <text evidence="4">The sequence shown here is derived from an EMBL/GenBank/DDBJ whole genome shotgun (WGS) entry which is preliminary data.</text>
</comment>
<reference evidence="4 6" key="1">
    <citation type="submission" date="2009-11" db="EMBL/GenBank/DDBJ databases">
        <authorList>
            <person name="Weinstock G."/>
            <person name="Sodergren E."/>
            <person name="Clifton S."/>
            <person name="Fulton L."/>
            <person name="Fulton B."/>
            <person name="Courtney L."/>
            <person name="Fronick C."/>
            <person name="Harrison M."/>
            <person name="Strong C."/>
            <person name="Farmer C."/>
            <person name="Delahaunty K."/>
            <person name="Markovic C."/>
            <person name="Hall O."/>
            <person name="Minx P."/>
            <person name="Tomlinson C."/>
            <person name="Mitreva M."/>
            <person name="Nelson J."/>
            <person name="Hou S."/>
            <person name="Wollam A."/>
            <person name="Pepin K.H."/>
            <person name="Johnson M."/>
            <person name="Bhonagiri V."/>
            <person name="Nash W.E."/>
            <person name="Warren W."/>
            <person name="Chinwalla A."/>
            <person name="Mardis E.R."/>
            <person name="Wilson R.K."/>
        </authorList>
    </citation>
    <scope>NUCLEOTIDE SEQUENCE [LARGE SCALE GENOMIC DNA]</scope>
    <source>
        <strain evidence="4 6">DSM 20093</strain>
    </source>
</reference>
<dbReference type="GO" id="GO:0006152">
    <property type="term" value="P:purine nucleoside catabolic process"/>
    <property type="evidence" value="ECO:0007669"/>
    <property type="project" value="TreeGrafter"/>
</dbReference>
<evidence type="ECO:0000313" key="5">
    <source>
        <dbReference type="EMBL" id="KFI59268.1"/>
    </source>
</evidence>
<evidence type="ECO:0000313" key="7">
    <source>
        <dbReference type="Proteomes" id="UP000029074"/>
    </source>
</evidence>
<gene>
    <name evidence="5" type="ORF">BGLCM_0861</name>
    <name evidence="4" type="ORF">BIFGAL_02817</name>
</gene>
<feature type="domain" description="Inosine/uridine-preferring nucleoside hydrolase" evidence="3">
    <location>
        <begin position="7"/>
        <end position="385"/>
    </location>
</feature>
<dbReference type="Proteomes" id="UP000003656">
    <property type="component" value="Unassembled WGS sequence"/>
</dbReference>
<sequence length="399" mass="42221">MSTRKLVLSVDTGIDDALALAALLGRDDLEIVGISCTYGNVLAEHALRNTQALLEVLQPDHQLPIVLGATHPSWAATFLADAGCAMFHGRNGLGDVDTCEYGAHTATPAIASLDDEGRMLAHTPQGMRYVDRDELAALAGVGVSIGGYAPSDRHAVLADGATLDAATTAINMNTTVEAPAQRTAGSELIAHAVRTWGPDVTVLATGPLTDVDTVLRLEPDLAERMNIVWMGGALTVPGNCYDLVSETNSIQDPEAANRVCMSGAQLSVVGLDVTHRCLMGETIPQRWSATGTAAGMLLARLAEFSIRANRASDAMFAAGMPLHDPLAALVAVEPDLVDLWTLPLGVQTHTGDWTGVRGRTVVDNARLNAPKAPHVRMAVNVHAQRSLDQFDLDVNRLLK</sequence>
<dbReference type="InterPro" id="IPR023186">
    <property type="entry name" value="IUNH"/>
</dbReference>
<organism evidence="4 6">
    <name type="scientific">Bifidobacterium gallicum DSM 20093 = LMG 11596</name>
    <dbReference type="NCBI Taxonomy" id="561180"/>
    <lineage>
        <taxon>Bacteria</taxon>
        <taxon>Bacillati</taxon>
        <taxon>Actinomycetota</taxon>
        <taxon>Actinomycetes</taxon>
        <taxon>Bifidobacteriales</taxon>
        <taxon>Bifidobacteriaceae</taxon>
        <taxon>Bifidobacterium</taxon>
    </lineage>
</organism>
<dbReference type="AlphaFoldDB" id="D1NSQ7"/>
<dbReference type="GO" id="GO:0008477">
    <property type="term" value="F:purine nucleosidase activity"/>
    <property type="evidence" value="ECO:0007669"/>
    <property type="project" value="TreeGrafter"/>
</dbReference>
<dbReference type="RefSeq" id="WP_006294222.1">
    <property type="nucleotide sequence ID" value="NZ_ABXB03000001.1"/>
</dbReference>
<dbReference type="InterPro" id="IPR001910">
    <property type="entry name" value="Inosine/uridine_hydrolase_dom"/>
</dbReference>
<dbReference type="SUPFAM" id="SSF53590">
    <property type="entry name" value="Nucleoside hydrolase"/>
    <property type="match status" value="1"/>
</dbReference>
<dbReference type="EMBL" id="ABXB03000001">
    <property type="protein sequence ID" value="EFA23709.1"/>
    <property type="molecule type" value="Genomic_DNA"/>
</dbReference>
<dbReference type="InterPro" id="IPR036452">
    <property type="entry name" value="Ribo_hydro-like"/>
</dbReference>
<evidence type="ECO:0000313" key="4">
    <source>
        <dbReference type="EMBL" id="EFA23709.1"/>
    </source>
</evidence>
<reference evidence="5 7" key="2">
    <citation type="submission" date="2014-03" db="EMBL/GenBank/DDBJ databases">
        <title>Genomics of Bifidobacteria.</title>
        <authorList>
            <person name="Ventura M."/>
            <person name="Milani C."/>
            <person name="Lugli G.A."/>
        </authorList>
    </citation>
    <scope>NUCLEOTIDE SEQUENCE [LARGE SCALE GENOMIC DNA]</scope>
    <source>
        <strain evidence="5 7">LMG 11596</strain>
    </source>
</reference>
<keyword evidence="2 5" id="KW-0326">Glycosidase</keyword>
<evidence type="ECO:0000313" key="6">
    <source>
        <dbReference type="Proteomes" id="UP000003656"/>
    </source>
</evidence>
<dbReference type="GO" id="GO:0005829">
    <property type="term" value="C:cytosol"/>
    <property type="evidence" value="ECO:0007669"/>
    <property type="project" value="TreeGrafter"/>
</dbReference>
<dbReference type="Gene3D" id="3.90.245.10">
    <property type="entry name" value="Ribonucleoside hydrolase-like"/>
    <property type="match status" value="1"/>
</dbReference>
<evidence type="ECO:0000256" key="1">
    <source>
        <dbReference type="ARBA" id="ARBA00022801"/>
    </source>
</evidence>
<dbReference type="PANTHER" id="PTHR12304">
    <property type="entry name" value="INOSINE-URIDINE PREFERRING NUCLEOSIDE HYDROLASE"/>
    <property type="match status" value="1"/>
</dbReference>
<dbReference type="eggNOG" id="COG1957">
    <property type="taxonomic scope" value="Bacteria"/>
</dbReference>
<dbReference type="EC" id="3.2.2.3" evidence="5"/>
<dbReference type="OrthoDB" id="9797882at2"/>
<keyword evidence="1 4" id="KW-0378">Hydrolase</keyword>
<dbReference type="PANTHER" id="PTHR12304:SF4">
    <property type="entry name" value="URIDINE NUCLEOSIDASE"/>
    <property type="match status" value="1"/>
</dbReference>
<evidence type="ECO:0000259" key="3">
    <source>
        <dbReference type="Pfam" id="PF01156"/>
    </source>
</evidence>
<name>D1NSQ7_9BIFI</name>
<dbReference type="Proteomes" id="UP000029074">
    <property type="component" value="Unassembled WGS sequence"/>
</dbReference>
<proteinExistence type="predicted"/>